<accession>A0A0L8V9S6</accession>
<dbReference type="STRING" id="1409788.NC99_20360"/>
<sequence>MQHLLLVDETFDLNFTQEYHLSIQFSLDGFSFCIRDGLQNKYIYLFHKEFSGNPKFLHRKLKDIYSEFDILDADFKTTRIIYSSPGKMMLLPKSFAEEQAGQAIYQLNLDLADDEELSFLPVAAYDQVLLTAVPRKVKRFLNDKHPGILIQNELELLLNKSVRQTSTQPVLNAHLYRNQLTLTLLDQRAIRFCNSFKYRNDNDLLYYILNVLQSEQIDGPAIQLSGRVNKRYPIYHQLRQYFKNVTIIQLNSDVYYSYLFDQLPDARFVNLLNE</sequence>
<dbReference type="PATRIC" id="fig|1409788.3.peg.2105"/>
<reference evidence="2" key="1">
    <citation type="submission" date="2015-07" db="EMBL/GenBank/DDBJ databases">
        <title>Genome sequencing of Sunxiuqinia dokdonensis strain SK.</title>
        <authorList>
            <person name="Ahn S."/>
            <person name="Kim B.-C."/>
        </authorList>
    </citation>
    <scope>NUCLEOTIDE SEQUENCE [LARGE SCALE GENOMIC DNA]</scope>
    <source>
        <strain evidence="2">SK</strain>
    </source>
</reference>
<dbReference type="CDD" id="cd24013">
    <property type="entry name" value="ASKHA_ATPase_BT3980-like"/>
    <property type="match status" value="1"/>
</dbReference>
<dbReference type="InterPro" id="IPR024213">
    <property type="entry name" value="DUF3822"/>
</dbReference>
<dbReference type="RefSeq" id="WP_053182745.1">
    <property type="nucleotide sequence ID" value="NZ_LGIA01000148.1"/>
</dbReference>
<dbReference type="Gene3D" id="3.30.420.260">
    <property type="match status" value="1"/>
</dbReference>
<gene>
    <name evidence="1" type="ORF">NC99_20360</name>
</gene>
<protein>
    <recommendedName>
        <fullName evidence="3">DUF3822 domain-containing protein</fullName>
    </recommendedName>
</protein>
<dbReference type="AlphaFoldDB" id="A0A0L8V9S6"/>
<keyword evidence="2" id="KW-1185">Reference proteome</keyword>
<evidence type="ECO:0000313" key="1">
    <source>
        <dbReference type="EMBL" id="KOH45174.1"/>
    </source>
</evidence>
<evidence type="ECO:0000313" key="2">
    <source>
        <dbReference type="Proteomes" id="UP000036958"/>
    </source>
</evidence>
<comment type="caution">
    <text evidence="1">The sequence shown here is derived from an EMBL/GenBank/DDBJ whole genome shotgun (WGS) entry which is preliminary data.</text>
</comment>
<dbReference type="Gene3D" id="3.30.420.250">
    <property type="match status" value="1"/>
</dbReference>
<dbReference type="Proteomes" id="UP000036958">
    <property type="component" value="Unassembled WGS sequence"/>
</dbReference>
<dbReference type="Pfam" id="PF12864">
    <property type="entry name" value="DUF3822"/>
    <property type="match status" value="1"/>
</dbReference>
<dbReference type="OrthoDB" id="658622at2"/>
<evidence type="ECO:0008006" key="3">
    <source>
        <dbReference type="Google" id="ProtNLM"/>
    </source>
</evidence>
<dbReference type="EMBL" id="LGIA01000148">
    <property type="protein sequence ID" value="KOH45174.1"/>
    <property type="molecule type" value="Genomic_DNA"/>
</dbReference>
<organism evidence="1 2">
    <name type="scientific">Sunxiuqinia dokdonensis</name>
    <dbReference type="NCBI Taxonomy" id="1409788"/>
    <lineage>
        <taxon>Bacteria</taxon>
        <taxon>Pseudomonadati</taxon>
        <taxon>Bacteroidota</taxon>
        <taxon>Bacteroidia</taxon>
        <taxon>Marinilabiliales</taxon>
        <taxon>Prolixibacteraceae</taxon>
        <taxon>Sunxiuqinia</taxon>
    </lineage>
</organism>
<proteinExistence type="predicted"/>
<name>A0A0L8V9S6_9BACT</name>